<dbReference type="Gene3D" id="3.30.420.10">
    <property type="entry name" value="Ribonuclease H-like superfamily/Ribonuclease H"/>
    <property type="match status" value="1"/>
</dbReference>
<keyword evidence="3 16" id="KW-0004">4Fe-4S</keyword>
<comment type="cofactor">
    <cofactor evidence="16">
        <name>[4Fe-4S] cluster</name>
        <dbReference type="ChEBI" id="CHEBI:49883"/>
    </cofactor>
</comment>
<dbReference type="InterPro" id="IPR012337">
    <property type="entry name" value="RNaseH-like_sf"/>
</dbReference>
<keyword evidence="5 16" id="KW-0548">Nucleotidyltransferase</keyword>
<evidence type="ECO:0000313" key="19">
    <source>
        <dbReference type="EMBL" id="KAL3426340.1"/>
    </source>
</evidence>
<dbReference type="CDD" id="cd05779">
    <property type="entry name" value="DNA_polB_epsilon_exo"/>
    <property type="match status" value="1"/>
</dbReference>
<dbReference type="InterPro" id="IPR042087">
    <property type="entry name" value="DNA_pol_B_thumb"/>
</dbReference>
<evidence type="ECO:0000256" key="11">
    <source>
        <dbReference type="ARBA" id="ARBA00023004"/>
    </source>
</evidence>
<keyword evidence="11 16" id="KW-0408">Iron</keyword>
<dbReference type="InterPro" id="IPR006172">
    <property type="entry name" value="DNA-dir_DNA_pol_B"/>
</dbReference>
<dbReference type="EC" id="2.7.7.7" evidence="16"/>
<evidence type="ECO:0000256" key="8">
    <source>
        <dbReference type="ARBA" id="ARBA00022771"/>
    </source>
</evidence>
<proteinExistence type="inferred from homology"/>
<keyword evidence="14 16" id="KW-0539">Nucleus</keyword>
<dbReference type="InterPro" id="IPR054475">
    <property type="entry name" value="Znf-DPOE"/>
</dbReference>
<keyword evidence="8 16" id="KW-0863">Zinc-finger</keyword>
<organism evidence="19 20">
    <name type="scientific">Phlyctema vagabunda</name>
    <dbReference type="NCBI Taxonomy" id="108571"/>
    <lineage>
        <taxon>Eukaryota</taxon>
        <taxon>Fungi</taxon>
        <taxon>Dikarya</taxon>
        <taxon>Ascomycota</taxon>
        <taxon>Pezizomycotina</taxon>
        <taxon>Leotiomycetes</taxon>
        <taxon>Helotiales</taxon>
        <taxon>Dermateaceae</taxon>
        <taxon>Phlyctema</taxon>
    </lineage>
</organism>
<dbReference type="Proteomes" id="UP001629113">
    <property type="component" value="Unassembled WGS sequence"/>
</dbReference>
<comment type="similarity">
    <text evidence="2 16">Belongs to the DNA polymerase type-B family.</text>
</comment>
<dbReference type="InterPro" id="IPR036397">
    <property type="entry name" value="RNaseH_sf"/>
</dbReference>
<dbReference type="InterPro" id="IPR006133">
    <property type="entry name" value="DNA-dir_DNA_pol_B_exonuc"/>
</dbReference>
<evidence type="ECO:0000256" key="10">
    <source>
        <dbReference type="ARBA" id="ARBA00022932"/>
    </source>
</evidence>
<evidence type="ECO:0000259" key="18">
    <source>
        <dbReference type="SMART" id="SM01159"/>
    </source>
</evidence>
<evidence type="ECO:0000256" key="15">
    <source>
        <dbReference type="ARBA" id="ARBA00049244"/>
    </source>
</evidence>
<keyword evidence="10 16" id="KW-0239">DNA-directed DNA polymerase</keyword>
<name>A0ABR4PSI5_9HELO</name>
<dbReference type="PANTHER" id="PTHR10670">
    <property type="entry name" value="DNA POLYMERASE EPSILON CATALYTIC SUBUNIT A"/>
    <property type="match status" value="1"/>
</dbReference>
<keyword evidence="12 16" id="KW-0411">Iron-sulfur</keyword>
<evidence type="ECO:0000313" key="20">
    <source>
        <dbReference type="Proteomes" id="UP001629113"/>
    </source>
</evidence>
<sequence length="2225" mass="254724">MAGTRRPQNGYRRGGKQAYHGPRKAKTFTPSNRNEATSTDEKREAVKLAHDIDEAMGFARYESGKKKTGWLVNVKSTNVEDEKIPDGRAGLDCYFIEEDGGTFKATLEYDPYFLVAVKRGHEPEAEEWLKRSPGGGVVKSIKKVEKEDLQMPNHLLGYRRTFFELRFANVSDLLSARRDIMPIAEKNKKNMNAMDTYAEVASANAGFDLFDDSRDDDKRLNASVADASDFIVDIREWDVPYHVRVMIDLNIRTGKWYSVEAKHGTTTIKCLEDRLQRADPVVMAYDIETTKLPLKFPDASIDQIMMISYMIDGQGFLITNREIVSEDIEDFEYTPKPEYEGPFMIFNEPNEKAVIERFFLHIKEARPTVISTYNGDFFDWPFVDARSSINGIDMYQEIGWQKGSDDQYCCDYSVHMDCFHWVNRDSYLPQGSRGLKAVTTAKLGYDPDELDPELMLRYASERPQTLAEYSVSDAVATYYLYMKYVHPFIFSLCTIIPLGADAVLRKGTGTLCEMLLMVQAYEKEIVLPNKHVSPKEAFWDGHLLESETYVGGHVESIEAGVFRADIPVNFAVDTTAIDELLVDLDAALKFSITVEEKKSLDDITNYDEVKQQITDRLNSLKTTANRSERPLIYHLDVASMYPNIMTTNRLQPDSMIDESDCAACDFNRPGKTCDRRMPWAWRGEYLPAKRDEYNMIRNSLENERFPGKWPNSPTRSFQDLSQDEQTTLIRKRLQIYSQKIYHKIHESKTIEREAIICQRENPFYIDTVKDFRDRRYDYKGKQKVWKGKTEALKSSGASAAEIENGKKMIVLFDSLQLAHKVILNSFYGYVMRKGSRWYSMEMAGVTCLTGAHIIQMARQLVERIGRPLELDTDGIWCMLPATFPENYGFKMKNGKKLAISYPCVMLNHLVHAKFTNHQYQTLTDPQTFKYETHSDNSIFFEVDGPYRAMILPTSKEEDKNLKKRYAVFNDDGSLAELKGFEVKRRGELKLIKIFQQQIFKFFLEGTTLAETYGAVAKVANQWLDVLHSKGETLADEELIDLICENRSMSKTLEEYGTQKSTSITTAKRLADFLGEQMVKDKGLNCKYIICSRPKNAPVTERAIPVAIFSAETSIKRYFLRKWLKEDPADMDPRALLDWDYYLERLGSVIQKLITIPAALQKVRNPVPRVAHPEWLQRRINVKDDKLKQKKMTDLFSKAPLEEITNLSDPRMGDIEDYGTKLLKPKAIGDILSSSTQKSQKRKSPEPAVAVSTNPFAALPEKMPSPTEDYIGFLEYQKQKWKIQKQARIRRRHLFGESRVSAQNNIGATFRSQAEQTFKSTWQVLQLRGTESPGVVMAYVLIDSKVHMLKVNVPRQVFLNLKGKELPDIEVDGCEAQKVNHTLPNGHPSVHLFKLTMSEDVYVNDAQKLSLLFNHPSVEGVYEKQVPLNVRAVLQLGSLCTFDEKQPGVLGKGLEQGFDLSGLIRAPSKQPYLLNSPMAYLYLYHVVAGDRQVFALFSTASEQAHVVILQKSKDSAQDLPNIGKIYNDSFARRNKESDGQPWQTCFEYQEKLQFKTTQVTTRRKALLELGDLVKKMRNDETKPLMLVMQSPQRRMLIHDIPILDEFPILPLKYEIEDSKLPPLGWQSFVAKRLVNHYLSLGSWILHLTELARYGDVPLCNLEKDDPRFLIDIAYARRLQKNNVVLWWSGGPRPDHAGYELDDVLGPLDTVQMPSVNNPGTYPSVCIELDVRNLAINTILTSSLINELEGSDSVSFNPAAPTDDGPSDGTNVLYADNAFATAGVTVLREMVKVWWTEACGGSNMADIMVQHLVRWVENPDSFLYDRSLHYYVQMMSRKAFQQLMTGFRRVGSHVVFASSNRLLLQTTKSEVGNAYAYSQYILKSIKKEPLFHFLDLEIKEYWDYLVWYDEFNYGGKACQEVVEAENQTLDCIMHWQLSKFLPVPLQPIFHDWIVEFVEIMHKLKRPQNSINSTPRPTQLPVHALGDEKEDKIMLGKDFEKPLKRQIAGLIRRQKDEMLHPELASDYCFPSLPGSHLKLSNPVLQLVKSLMQILSLDKNITLEARLLRKELLAMFEVREFSKEAYFTNPSTSLKLPQIICENCTMARDLDLCRDEDLIPDPSAANNQDGRPWTCSFCNAEFKRLYIEERCIAAVQAICTEWATQDLKCVKCKTVRVNDFMEHCGCSGEWVGSVDRETVLARLKVYRGVSRFYSLRMLEDVIEGVFDAL</sequence>
<comment type="caution">
    <text evidence="19">The sequence shown here is derived from an EMBL/GenBank/DDBJ whole genome shotgun (WGS) entry which is preliminary data.</text>
</comment>
<reference evidence="19 20" key="1">
    <citation type="submission" date="2024-06" db="EMBL/GenBank/DDBJ databases">
        <title>Complete genome of Phlyctema vagabunda strain 19-DSS-EL-015.</title>
        <authorList>
            <person name="Fiorenzani C."/>
        </authorList>
    </citation>
    <scope>NUCLEOTIDE SEQUENCE [LARGE SCALE GENOMIC DNA]</scope>
    <source>
        <strain evidence="19 20">19-DSS-EL-015</strain>
    </source>
</reference>
<keyword evidence="13 16" id="KW-0238">DNA-binding</keyword>
<dbReference type="SMART" id="SM00486">
    <property type="entry name" value="POLBc"/>
    <property type="match status" value="1"/>
</dbReference>
<dbReference type="InterPro" id="IPR013697">
    <property type="entry name" value="DNA_pol_e_suA_C"/>
</dbReference>
<dbReference type="Pfam" id="PF08490">
    <property type="entry name" value="DUF1744"/>
    <property type="match status" value="1"/>
</dbReference>
<comment type="function">
    <text evidence="16">DNA polymerase II participates in chromosomal DNA replication.</text>
</comment>
<evidence type="ECO:0000256" key="17">
    <source>
        <dbReference type="SAM" id="MobiDB-lite"/>
    </source>
</evidence>
<dbReference type="Gene3D" id="3.90.1600.10">
    <property type="entry name" value="Palm domain of DNA polymerase"/>
    <property type="match status" value="1"/>
</dbReference>
<protein>
    <recommendedName>
        <fullName evidence="16">DNA polymerase epsilon catalytic subunit</fullName>
        <ecNumber evidence="16">2.7.7.7</ecNumber>
    </recommendedName>
</protein>
<keyword evidence="6 16" id="KW-0235">DNA replication</keyword>
<dbReference type="PANTHER" id="PTHR10670:SF0">
    <property type="entry name" value="DNA POLYMERASE EPSILON CATALYTIC SUBUNIT A"/>
    <property type="match status" value="1"/>
</dbReference>
<dbReference type="EMBL" id="JBFCZG010000002">
    <property type="protein sequence ID" value="KAL3426340.1"/>
    <property type="molecule type" value="Genomic_DNA"/>
</dbReference>
<feature type="compositionally biased region" description="Polar residues" evidence="17">
    <location>
        <begin position="28"/>
        <end position="37"/>
    </location>
</feature>
<feature type="region of interest" description="Disordered" evidence="17">
    <location>
        <begin position="1"/>
        <end position="44"/>
    </location>
</feature>
<evidence type="ECO:0000256" key="14">
    <source>
        <dbReference type="ARBA" id="ARBA00023242"/>
    </source>
</evidence>
<evidence type="ECO:0000256" key="3">
    <source>
        <dbReference type="ARBA" id="ARBA00022485"/>
    </source>
</evidence>
<evidence type="ECO:0000256" key="4">
    <source>
        <dbReference type="ARBA" id="ARBA00022679"/>
    </source>
</evidence>
<evidence type="ECO:0000256" key="12">
    <source>
        <dbReference type="ARBA" id="ARBA00023014"/>
    </source>
</evidence>
<evidence type="ECO:0000256" key="6">
    <source>
        <dbReference type="ARBA" id="ARBA00022705"/>
    </source>
</evidence>
<gene>
    <name evidence="19" type="ORF">PVAG01_03131</name>
</gene>
<dbReference type="SUPFAM" id="SSF53098">
    <property type="entry name" value="Ribonuclease H-like"/>
    <property type="match status" value="1"/>
</dbReference>
<accession>A0ABR4PSI5</accession>
<comment type="catalytic activity">
    <reaction evidence="15 16">
        <text>DNA(n) + a 2'-deoxyribonucleoside 5'-triphosphate = DNA(n+1) + diphosphate</text>
        <dbReference type="Rhea" id="RHEA:22508"/>
        <dbReference type="Rhea" id="RHEA-COMP:17339"/>
        <dbReference type="Rhea" id="RHEA-COMP:17340"/>
        <dbReference type="ChEBI" id="CHEBI:33019"/>
        <dbReference type="ChEBI" id="CHEBI:61560"/>
        <dbReference type="ChEBI" id="CHEBI:173112"/>
        <dbReference type="EC" id="2.7.7.7"/>
    </reaction>
</comment>
<dbReference type="InterPro" id="IPR043502">
    <property type="entry name" value="DNA/RNA_pol_sf"/>
</dbReference>
<keyword evidence="7 16" id="KW-0479">Metal-binding</keyword>
<dbReference type="InterPro" id="IPR029703">
    <property type="entry name" value="POL2"/>
</dbReference>
<feature type="domain" description="DNA polymerase epsilon catalytic subunit A C-terminal" evidence="18">
    <location>
        <begin position="1520"/>
        <end position="1914"/>
    </location>
</feature>
<evidence type="ECO:0000256" key="5">
    <source>
        <dbReference type="ARBA" id="ARBA00022695"/>
    </source>
</evidence>
<keyword evidence="20" id="KW-1185">Reference proteome</keyword>
<dbReference type="InterPro" id="IPR055191">
    <property type="entry name" value="POL2_thumb"/>
</dbReference>
<dbReference type="Pfam" id="PF03104">
    <property type="entry name" value="DNA_pol_B_exo1"/>
    <property type="match status" value="1"/>
</dbReference>
<evidence type="ECO:0000256" key="1">
    <source>
        <dbReference type="ARBA" id="ARBA00004123"/>
    </source>
</evidence>
<dbReference type="Pfam" id="PF23250">
    <property type="entry name" value="zf_DPOE_2"/>
    <property type="match status" value="1"/>
</dbReference>
<evidence type="ECO:0000256" key="13">
    <source>
        <dbReference type="ARBA" id="ARBA00023125"/>
    </source>
</evidence>
<keyword evidence="4 16" id="KW-0808">Transferase</keyword>
<dbReference type="SMART" id="SM01159">
    <property type="entry name" value="DUF1744"/>
    <property type="match status" value="1"/>
</dbReference>
<dbReference type="Gene3D" id="3.30.342.10">
    <property type="entry name" value="DNA Polymerase, chain B, domain 1"/>
    <property type="match status" value="1"/>
</dbReference>
<evidence type="ECO:0000256" key="16">
    <source>
        <dbReference type="RuleBase" id="RU365029"/>
    </source>
</evidence>
<dbReference type="CDD" id="cd05535">
    <property type="entry name" value="POLBc_epsilon"/>
    <property type="match status" value="1"/>
</dbReference>
<dbReference type="Pfam" id="PF22912">
    <property type="entry name" value="zf-DPOE"/>
    <property type="match status" value="1"/>
</dbReference>
<comment type="subcellular location">
    <subcellularLocation>
        <location evidence="1 16">Nucleus</location>
    </subcellularLocation>
</comment>
<dbReference type="SUPFAM" id="SSF56672">
    <property type="entry name" value="DNA/RNA polymerases"/>
    <property type="match status" value="1"/>
</dbReference>
<evidence type="ECO:0000256" key="2">
    <source>
        <dbReference type="ARBA" id="ARBA00005755"/>
    </source>
</evidence>
<dbReference type="Pfam" id="PF22634">
    <property type="entry name" value="POL2_thumb"/>
    <property type="match status" value="1"/>
</dbReference>
<evidence type="ECO:0000256" key="9">
    <source>
        <dbReference type="ARBA" id="ARBA00022833"/>
    </source>
</evidence>
<dbReference type="InterPro" id="IPR023211">
    <property type="entry name" value="DNA_pol_palm_dom_sf"/>
</dbReference>
<dbReference type="Gene3D" id="1.10.132.60">
    <property type="entry name" value="DNA polymerase family B, C-terminal domain"/>
    <property type="match status" value="1"/>
</dbReference>
<evidence type="ECO:0000256" key="7">
    <source>
        <dbReference type="ARBA" id="ARBA00022723"/>
    </source>
</evidence>
<keyword evidence="9 16" id="KW-0862">Zinc</keyword>